<reference evidence="6 7" key="1">
    <citation type="journal article" date="2021" name="Microbiol. Resour. Announc.">
        <title>Complete Genome Sequences of Two Rhodococcus sp. Strains with Large and Linear Chromosomes, Isolated from Apple Rhizosphere.</title>
        <authorList>
            <person name="Benning S."/>
            <person name="Brugnone N."/>
            <person name="Siani R."/>
            <person name="Kublik S."/>
            <person name="Schloter M."/>
            <person name="Rad V."/>
        </authorList>
    </citation>
    <scope>NUCLEOTIDE SEQUENCE [LARGE SCALE GENOMIC DNA]</scope>
    <source>
        <strain evidence="6 7">R79</strain>
    </source>
</reference>
<protein>
    <submittedName>
        <fullName evidence="6">ABC transporter substrate-binding protein</fullName>
    </submittedName>
</protein>
<gene>
    <name evidence="6" type="ORF">JWS13_14800</name>
</gene>
<dbReference type="PANTHER" id="PTHR30290:SF10">
    <property type="entry name" value="PERIPLASMIC OLIGOPEPTIDE-BINDING PROTEIN-RELATED"/>
    <property type="match status" value="1"/>
</dbReference>
<dbReference type="InterPro" id="IPR000914">
    <property type="entry name" value="SBP_5_dom"/>
</dbReference>
<dbReference type="EMBL" id="CP070619">
    <property type="protein sequence ID" value="QSE89803.1"/>
    <property type="molecule type" value="Genomic_DNA"/>
</dbReference>
<dbReference type="InterPro" id="IPR039424">
    <property type="entry name" value="SBP_5"/>
</dbReference>
<feature type="domain" description="Solute-binding protein family 5" evidence="5">
    <location>
        <begin position="84"/>
        <end position="420"/>
    </location>
</feature>
<dbReference type="RefSeq" id="WP_206006281.1">
    <property type="nucleotide sequence ID" value="NZ_CP070619.1"/>
</dbReference>
<comment type="subcellular location">
    <subcellularLocation>
        <location evidence="1">Cell envelope</location>
    </subcellularLocation>
</comment>
<name>A0A974W1X1_9NOCA</name>
<dbReference type="PROSITE" id="PS51257">
    <property type="entry name" value="PROKAR_LIPOPROTEIN"/>
    <property type="match status" value="1"/>
</dbReference>
<dbReference type="SUPFAM" id="SSF53850">
    <property type="entry name" value="Periplasmic binding protein-like II"/>
    <property type="match status" value="1"/>
</dbReference>
<accession>A0A974W1X1</accession>
<dbReference type="Pfam" id="PF00496">
    <property type="entry name" value="SBP_bac_5"/>
    <property type="match status" value="1"/>
</dbReference>
<evidence type="ECO:0000259" key="5">
    <source>
        <dbReference type="Pfam" id="PF00496"/>
    </source>
</evidence>
<dbReference type="Gene3D" id="3.10.105.10">
    <property type="entry name" value="Dipeptide-binding Protein, Domain 3"/>
    <property type="match status" value="1"/>
</dbReference>
<reference evidence="6 7" key="2">
    <citation type="journal article" date="2022" name="Arch. Microbiol.">
        <title>Rhodococcus pseudokoreensis sp. nov. isolated from the rhizosphere of young M26 apple rootstocks.</title>
        <authorList>
            <person name="Kampfer P."/>
            <person name="Glaeser S.P."/>
            <person name="Blom J."/>
            <person name="Wolf J."/>
            <person name="Benning S."/>
            <person name="Schloter M."/>
            <person name="Neumann-Schaal M."/>
        </authorList>
    </citation>
    <scope>NUCLEOTIDE SEQUENCE [LARGE SCALE GENOMIC DNA]</scope>
    <source>
        <strain evidence="6 7">R79</strain>
    </source>
</reference>
<keyword evidence="3" id="KW-0813">Transport</keyword>
<keyword evidence="4" id="KW-0732">Signal</keyword>
<evidence type="ECO:0000256" key="2">
    <source>
        <dbReference type="ARBA" id="ARBA00005695"/>
    </source>
</evidence>
<dbReference type="Proteomes" id="UP000662986">
    <property type="component" value="Chromosome"/>
</dbReference>
<evidence type="ECO:0000256" key="4">
    <source>
        <dbReference type="ARBA" id="ARBA00022729"/>
    </source>
</evidence>
<dbReference type="PANTHER" id="PTHR30290">
    <property type="entry name" value="PERIPLASMIC BINDING COMPONENT OF ABC TRANSPORTER"/>
    <property type="match status" value="1"/>
</dbReference>
<comment type="similarity">
    <text evidence="2">Belongs to the bacterial solute-binding protein 5 family.</text>
</comment>
<evidence type="ECO:0000256" key="3">
    <source>
        <dbReference type="ARBA" id="ARBA00022448"/>
    </source>
</evidence>
<sequence>MAVKAPLPRSRGSLIVALVAALIAVLALSGCRPQSTGLTGAATGQFAIGQTSPINNLSPHPFSSSTQVWEKALFDTLVTIDPDPKPSLARTWEVAEGSRTYTFHLTPGVTFTNGTPLTAQVVVDNLLWAADPAHKVAGNAVLRPGQPIALDPNTVQIRFPAPVPQLLSTLAVVPIIDLTSDLATRPVGTGPFKVAEFVPNDHLNLVRNENYWDATRRPSMSTFNVRVYSDVSAATAALSSGQIQALAFPPFDQVTSLRKQGNRVVSTDAPGNFMIRVNTSSGPLSNQKVRQALAASINRDAFTQLTGDGTTQPNRSIYPPSSPVFAPEVGRCEHDLAHARDLLVQAGYPDGLDLTIDVSSVRQPEQTRFAQFWQQDLAEIGVRLKVKNVSGTVFSSNIIGGQYELSADWVPWGNADPALIFITATFTPGATLEKFADPEYARIVDAAQTELDPDDRLAAYQQINRYLVDQAFVIPIATRPFLYAVRPGIDSFDVDPFGMVVATSITSAA</sequence>
<dbReference type="InterPro" id="IPR030678">
    <property type="entry name" value="Peptide/Ni-bd"/>
</dbReference>
<dbReference type="CDD" id="cd00995">
    <property type="entry name" value="PBP2_NikA_DppA_OppA_like"/>
    <property type="match status" value="1"/>
</dbReference>
<evidence type="ECO:0000313" key="6">
    <source>
        <dbReference type="EMBL" id="QSE89803.1"/>
    </source>
</evidence>
<keyword evidence="7" id="KW-1185">Reference proteome</keyword>
<dbReference type="Gene3D" id="3.90.76.10">
    <property type="entry name" value="Dipeptide-binding Protein, Domain 1"/>
    <property type="match status" value="1"/>
</dbReference>
<dbReference type="Gene3D" id="3.40.190.10">
    <property type="entry name" value="Periplasmic binding protein-like II"/>
    <property type="match status" value="1"/>
</dbReference>
<proteinExistence type="inferred from homology"/>
<evidence type="ECO:0000256" key="1">
    <source>
        <dbReference type="ARBA" id="ARBA00004196"/>
    </source>
</evidence>
<evidence type="ECO:0000313" key="7">
    <source>
        <dbReference type="Proteomes" id="UP000662986"/>
    </source>
</evidence>
<organism evidence="6 7">
    <name type="scientific">Rhodococcus pseudokoreensis</name>
    <dbReference type="NCBI Taxonomy" id="2811421"/>
    <lineage>
        <taxon>Bacteria</taxon>
        <taxon>Bacillati</taxon>
        <taxon>Actinomycetota</taxon>
        <taxon>Actinomycetes</taxon>
        <taxon>Mycobacteriales</taxon>
        <taxon>Nocardiaceae</taxon>
        <taxon>Rhodococcus</taxon>
    </lineage>
</organism>
<dbReference type="PIRSF" id="PIRSF002741">
    <property type="entry name" value="MppA"/>
    <property type="match status" value="1"/>
</dbReference>